<dbReference type="PANTHER" id="PTHR43386:SF6">
    <property type="entry name" value="ABC TRANSPORTER PERMEASE PROTEIN"/>
    <property type="match status" value="1"/>
</dbReference>
<reference evidence="9 10" key="1">
    <citation type="submission" date="2019-09" db="EMBL/GenBank/DDBJ databases">
        <title>NBRP : Genome information of microbial organism related human and environment.</title>
        <authorList>
            <person name="Hattori M."/>
            <person name="Oshima K."/>
            <person name="Inaba H."/>
            <person name="Suda W."/>
            <person name="Sakamoto M."/>
            <person name="Iino T."/>
            <person name="Kitahara M."/>
            <person name="Oshida Y."/>
            <person name="Iida T."/>
            <person name="Kudo T."/>
            <person name="Itoh T."/>
            <person name="Ohkuma M."/>
        </authorList>
    </citation>
    <scope>NUCLEOTIDE SEQUENCE [LARGE SCALE GENOMIC DNA]</scope>
    <source>
        <strain evidence="9 10">Q-1</strain>
    </source>
</reference>
<sequence>MSPRQSFGRLWRRHPTLIIGGLLLLLMGLAAVAAPVLGTIDPQTIAPFDRLRPPDGQFWFGGDLIGRDVYSRTVYGARISLAVGLGVALFSIILGLAVGLLSGFVRLIDQILMRVMDGIMAIPSILLAVALIALTGASLTNVIIAITVAEVPRVARLARSVVLSLKEQPFLEAAVTAGTPFLAILWRHVLPNMLAPLLVQGTYIFASAVLTEAILSFIGAGTPPAIPSWGNIIAEGRTVFHIAPHLVLLPGLALSITVLAVNLVGDGLRDHLDPRFVSRL</sequence>
<keyword evidence="10" id="KW-1185">Reference proteome</keyword>
<evidence type="ECO:0000259" key="8">
    <source>
        <dbReference type="PROSITE" id="PS50928"/>
    </source>
</evidence>
<evidence type="ECO:0000256" key="4">
    <source>
        <dbReference type="ARBA" id="ARBA00022692"/>
    </source>
</evidence>
<dbReference type="Gene3D" id="1.10.3720.10">
    <property type="entry name" value="MetI-like"/>
    <property type="match status" value="1"/>
</dbReference>
<dbReference type="SUPFAM" id="SSF161098">
    <property type="entry name" value="MetI-like"/>
    <property type="match status" value="1"/>
</dbReference>
<name>A0A5A7NB29_9PROT</name>
<dbReference type="InterPro" id="IPR050366">
    <property type="entry name" value="BP-dependent_transpt_permease"/>
</dbReference>
<dbReference type="InterPro" id="IPR035906">
    <property type="entry name" value="MetI-like_sf"/>
</dbReference>
<feature type="transmembrane region" description="Helical" evidence="7">
    <location>
        <begin position="169"/>
        <end position="190"/>
    </location>
</feature>
<keyword evidence="6 7" id="KW-0472">Membrane</keyword>
<organism evidence="9 10">
    <name type="scientific">Iodidimonas nitroreducens</name>
    <dbReference type="NCBI Taxonomy" id="1236968"/>
    <lineage>
        <taxon>Bacteria</taxon>
        <taxon>Pseudomonadati</taxon>
        <taxon>Pseudomonadota</taxon>
        <taxon>Alphaproteobacteria</taxon>
        <taxon>Iodidimonadales</taxon>
        <taxon>Iodidimonadaceae</taxon>
        <taxon>Iodidimonas</taxon>
    </lineage>
</organism>
<dbReference type="PROSITE" id="PS50928">
    <property type="entry name" value="ABC_TM1"/>
    <property type="match status" value="1"/>
</dbReference>
<feature type="transmembrane region" description="Helical" evidence="7">
    <location>
        <begin position="202"/>
        <end position="222"/>
    </location>
</feature>
<dbReference type="Proteomes" id="UP000324996">
    <property type="component" value="Unassembled WGS sequence"/>
</dbReference>
<evidence type="ECO:0000256" key="3">
    <source>
        <dbReference type="ARBA" id="ARBA00022475"/>
    </source>
</evidence>
<dbReference type="EMBL" id="BKCN01000015">
    <property type="protein sequence ID" value="GER04934.1"/>
    <property type="molecule type" value="Genomic_DNA"/>
</dbReference>
<evidence type="ECO:0000256" key="6">
    <source>
        <dbReference type="ARBA" id="ARBA00023136"/>
    </source>
</evidence>
<feature type="domain" description="ABC transmembrane type-1" evidence="8">
    <location>
        <begin position="81"/>
        <end position="265"/>
    </location>
</feature>
<dbReference type="AlphaFoldDB" id="A0A5A7NB29"/>
<keyword evidence="5 7" id="KW-1133">Transmembrane helix</keyword>
<keyword evidence="3" id="KW-1003">Cell membrane</keyword>
<feature type="transmembrane region" description="Helical" evidence="7">
    <location>
        <begin position="79"/>
        <end position="104"/>
    </location>
</feature>
<proteinExistence type="inferred from homology"/>
<evidence type="ECO:0000256" key="2">
    <source>
        <dbReference type="ARBA" id="ARBA00022448"/>
    </source>
</evidence>
<dbReference type="GO" id="GO:0005886">
    <property type="term" value="C:plasma membrane"/>
    <property type="evidence" value="ECO:0007669"/>
    <property type="project" value="UniProtKB-SubCell"/>
</dbReference>
<dbReference type="PANTHER" id="PTHR43386">
    <property type="entry name" value="OLIGOPEPTIDE TRANSPORT SYSTEM PERMEASE PROTEIN APPC"/>
    <property type="match status" value="1"/>
</dbReference>
<accession>A0A5A7NB29</accession>
<evidence type="ECO:0000313" key="10">
    <source>
        <dbReference type="Proteomes" id="UP000324996"/>
    </source>
</evidence>
<dbReference type="InterPro" id="IPR000515">
    <property type="entry name" value="MetI-like"/>
</dbReference>
<feature type="transmembrane region" description="Helical" evidence="7">
    <location>
        <begin position="125"/>
        <end position="149"/>
    </location>
</feature>
<protein>
    <submittedName>
        <fullName evidence="9">ABC transporter permease</fullName>
    </submittedName>
</protein>
<keyword evidence="2 7" id="KW-0813">Transport</keyword>
<gene>
    <name evidence="9" type="ORF">JCM17846_26160</name>
</gene>
<dbReference type="GO" id="GO:0055085">
    <property type="term" value="P:transmembrane transport"/>
    <property type="evidence" value="ECO:0007669"/>
    <property type="project" value="InterPro"/>
</dbReference>
<dbReference type="CDD" id="cd06261">
    <property type="entry name" value="TM_PBP2"/>
    <property type="match status" value="1"/>
</dbReference>
<comment type="caution">
    <text evidence="9">The sequence shown here is derived from an EMBL/GenBank/DDBJ whole genome shotgun (WGS) entry which is preliminary data.</text>
</comment>
<dbReference type="Pfam" id="PF00528">
    <property type="entry name" value="BPD_transp_1"/>
    <property type="match status" value="1"/>
</dbReference>
<evidence type="ECO:0000256" key="7">
    <source>
        <dbReference type="RuleBase" id="RU363032"/>
    </source>
</evidence>
<comment type="similarity">
    <text evidence="7">Belongs to the binding-protein-dependent transport system permease family.</text>
</comment>
<comment type="subcellular location">
    <subcellularLocation>
        <location evidence="1 7">Cell membrane</location>
        <topology evidence="1 7">Multi-pass membrane protein</topology>
    </subcellularLocation>
</comment>
<evidence type="ECO:0000313" key="9">
    <source>
        <dbReference type="EMBL" id="GER04934.1"/>
    </source>
</evidence>
<evidence type="ECO:0000256" key="1">
    <source>
        <dbReference type="ARBA" id="ARBA00004651"/>
    </source>
</evidence>
<keyword evidence="4 7" id="KW-0812">Transmembrane</keyword>
<evidence type="ECO:0000256" key="5">
    <source>
        <dbReference type="ARBA" id="ARBA00022989"/>
    </source>
</evidence>
<feature type="transmembrane region" description="Helical" evidence="7">
    <location>
        <begin position="242"/>
        <end position="265"/>
    </location>
</feature>